<protein>
    <submittedName>
        <fullName evidence="7">NLP/P60 protein</fullName>
    </submittedName>
</protein>
<dbReference type="HOGENOM" id="CLU_016043_9_3_10"/>
<dbReference type="EMBL" id="CP001807">
    <property type="protein sequence ID" value="ACY48009.1"/>
    <property type="molecule type" value="Genomic_DNA"/>
</dbReference>
<dbReference type="GO" id="GO:0008234">
    <property type="term" value="F:cysteine-type peptidase activity"/>
    <property type="evidence" value="ECO:0007669"/>
    <property type="project" value="UniProtKB-KW"/>
</dbReference>
<dbReference type="InterPro" id="IPR000064">
    <property type="entry name" value="NLP_P60_dom"/>
</dbReference>
<dbReference type="MEROPS" id="C40.004"/>
<keyword evidence="3" id="KW-0732">Signal</keyword>
<evidence type="ECO:0000313" key="7">
    <source>
        <dbReference type="EMBL" id="ACY48009.1"/>
    </source>
</evidence>
<evidence type="ECO:0000259" key="6">
    <source>
        <dbReference type="PROSITE" id="PS51935"/>
    </source>
</evidence>
<evidence type="ECO:0000313" key="8">
    <source>
        <dbReference type="Proteomes" id="UP000002221"/>
    </source>
</evidence>
<dbReference type="Proteomes" id="UP000002221">
    <property type="component" value="Chromosome"/>
</dbReference>
<dbReference type="RefSeq" id="WP_012843621.1">
    <property type="nucleotide sequence ID" value="NC_013501.1"/>
</dbReference>
<evidence type="ECO:0000256" key="2">
    <source>
        <dbReference type="ARBA" id="ARBA00022670"/>
    </source>
</evidence>
<evidence type="ECO:0000256" key="4">
    <source>
        <dbReference type="ARBA" id="ARBA00022801"/>
    </source>
</evidence>
<dbReference type="Gene3D" id="3.90.1720.10">
    <property type="entry name" value="endopeptidase domain like (from Nostoc punctiforme)"/>
    <property type="match status" value="1"/>
</dbReference>
<dbReference type="STRING" id="518766.Rmar_1118"/>
<dbReference type="SUPFAM" id="SSF54001">
    <property type="entry name" value="Cysteine proteinases"/>
    <property type="match status" value="1"/>
</dbReference>
<dbReference type="OrthoDB" id="9807055at2"/>
<feature type="domain" description="NlpC/P60" evidence="6">
    <location>
        <begin position="51"/>
        <end position="172"/>
    </location>
</feature>
<name>D0MHQ1_RHOM4</name>
<accession>D0MHQ1</accession>
<keyword evidence="5" id="KW-0788">Thiol protease</keyword>
<evidence type="ECO:0000256" key="3">
    <source>
        <dbReference type="ARBA" id="ARBA00022729"/>
    </source>
</evidence>
<dbReference type="GO" id="GO:0006508">
    <property type="term" value="P:proteolysis"/>
    <property type="evidence" value="ECO:0007669"/>
    <property type="project" value="UniProtKB-KW"/>
</dbReference>
<dbReference type="InterPro" id="IPR038765">
    <property type="entry name" value="Papain-like_cys_pep_sf"/>
</dbReference>
<dbReference type="InterPro" id="IPR052062">
    <property type="entry name" value="Murein_DD/LD_carboxypeptidase"/>
</dbReference>
<proteinExistence type="inferred from homology"/>
<organism evidence="7 8">
    <name type="scientific">Rhodothermus marinus (strain ATCC 43812 / DSM 4252 / R-10)</name>
    <name type="common">Rhodothermus obamensis</name>
    <dbReference type="NCBI Taxonomy" id="518766"/>
    <lineage>
        <taxon>Bacteria</taxon>
        <taxon>Pseudomonadati</taxon>
        <taxon>Rhodothermota</taxon>
        <taxon>Rhodothermia</taxon>
        <taxon>Rhodothermales</taxon>
        <taxon>Rhodothermaceae</taxon>
        <taxon>Rhodothermus</taxon>
    </lineage>
</organism>
<keyword evidence="4" id="KW-0378">Hydrolase</keyword>
<gene>
    <name evidence="7" type="ordered locus">Rmar_1118</name>
</gene>
<evidence type="ECO:0000256" key="1">
    <source>
        <dbReference type="ARBA" id="ARBA00007074"/>
    </source>
</evidence>
<evidence type="ECO:0000256" key="5">
    <source>
        <dbReference type="ARBA" id="ARBA00022807"/>
    </source>
</evidence>
<sequence>MIGFVSIQPTTLQVIRAARLRFHHLLLLLGWLVLVGCRTAAPPPAPTSGAADVRARLLAELERWEGTPHRWGGLDHRGIDCSGLVVRVYQDAFGLTLPRTTEAQARIGRPVSRQALQAGDLVFFRLDRKNRHVGIYLGDGRFFHAASSTGVTVSRLDEPYWRRHYWTARRVLDVTEDAPPDRPAPTIGW</sequence>
<dbReference type="AlphaFoldDB" id="D0MHQ1"/>
<dbReference type="PANTHER" id="PTHR47360:SF1">
    <property type="entry name" value="ENDOPEPTIDASE NLPC-RELATED"/>
    <property type="match status" value="1"/>
</dbReference>
<keyword evidence="8" id="KW-1185">Reference proteome</keyword>
<comment type="similarity">
    <text evidence="1">Belongs to the peptidase C40 family.</text>
</comment>
<dbReference type="PANTHER" id="PTHR47360">
    <property type="entry name" value="MUREIN DD-ENDOPEPTIDASE MEPS/MUREIN LD-CARBOXYPEPTIDASE"/>
    <property type="match status" value="1"/>
</dbReference>
<dbReference type="eggNOG" id="COG0791">
    <property type="taxonomic scope" value="Bacteria"/>
</dbReference>
<keyword evidence="2" id="KW-0645">Protease</keyword>
<reference evidence="7 8" key="1">
    <citation type="journal article" date="2009" name="Stand. Genomic Sci.">
        <title>Complete genome sequence of Rhodothermus marinus type strain (R-10).</title>
        <authorList>
            <person name="Nolan M."/>
            <person name="Tindall B.J."/>
            <person name="Pomrenke H."/>
            <person name="Lapidus A."/>
            <person name="Copeland A."/>
            <person name="Glavina Del Rio T."/>
            <person name="Lucas S."/>
            <person name="Chen F."/>
            <person name="Tice H."/>
            <person name="Cheng J.F."/>
            <person name="Saunders E."/>
            <person name="Han C."/>
            <person name="Bruce D."/>
            <person name="Goodwin L."/>
            <person name="Chain P."/>
            <person name="Pitluck S."/>
            <person name="Ovchinikova G."/>
            <person name="Pati A."/>
            <person name="Ivanova N."/>
            <person name="Mavromatis K."/>
            <person name="Chen A."/>
            <person name="Palaniappan K."/>
            <person name="Land M."/>
            <person name="Hauser L."/>
            <person name="Chang Y.J."/>
            <person name="Jeffries C.D."/>
            <person name="Brettin T."/>
            <person name="Goker M."/>
            <person name="Bristow J."/>
            <person name="Eisen J.A."/>
            <person name="Markowitz V."/>
            <person name="Hugenholtz P."/>
            <person name="Kyrpides N.C."/>
            <person name="Klenk H.P."/>
            <person name="Detter J.C."/>
        </authorList>
    </citation>
    <scope>NUCLEOTIDE SEQUENCE [LARGE SCALE GENOMIC DNA]</scope>
    <source>
        <strain evidence="8">ATCC 43812 / DSM 4252 / R-10</strain>
    </source>
</reference>
<dbReference type="Pfam" id="PF00877">
    <property type="entry name" value="NLPC_P60"/>
    <property type="match status" value="1"/>
</dbReference>
<dbReference type="KEGG" id="rmr:Rmar_1118"/>
<dbReference type="PROSITE" id="PS51935">
    <property type="entry name" value="NLPC_P60"/>
    <property type="match status" value="1"/>
</dbReference>